<organism evidence="2">
    <name type="scientific">Siphoviridae sp. ctm8l1</name>
    <dbReference type="NCBI Taxonomy" id="2827930"/>
    <lineage>
        <taxon>Viruses</taxon>
        <taxon>Duplodnaviria</taxon>
        <taxon>Heunggongvirae</taxon>
        <taxon>Uroviricota</taxon>
        <taxon>Caudoviricetes</taxon>
    </lineage>
</organism>
<evidence type="ECO:0000313" key="2">
    <source>
        <dbReference type="EMBL" id="DAF57773.1"/>
    </source>
</evidence>
<accession>A0A8S5T368</accession>
<dbReference type="InterPro" id="IPR023089">
    <property type="entry name" value="YozE_SAM-like"/>
</dbReference>
<proteinExistence type="predicted"/>
<evidence type="ECO:0000259" key="1">
    <source>
        <dbReference type="Pfam" id="PF06855"/>
    </source>
</evidence>
<dbReference type="EMBL" id="BK032739">
    <property type="protein sequence ID" value="DAF57773.1"/>
    <property type="molecule type" value="Genomic_DNA"/>
</dbReference>
<dbReference type="InterPro" id="IPR036806">
    <property type="entry name" value="YozE_SAM-like_sf"/>
</dbReference>
<dbReference type="SUPFAM" id="SSF140652">
    <property type="entry name" value="YozE-like"/>
    <property type="match status" value="1"/>
</dbReference>
<sequence>MNFYNYMIRNYKTSDSPAGDLARDMAGDSEHFPRNRACKFKGWHDIIHNHLVRSGACDACLETFKECWEEYVRCEKKKLKRN</sequence>
<protein>
    <submittedName>
        <fullName evidence="2">YozE</fullName>
    </submittedName>
</protein>
<reference evidence="2" key="1">
    <citation type="journal article" date="2021" name="Proc. Natl. Acad. Sci. U.S.A.">
        <title>A Catalog of Tens of Thousands of Viruses from Human Metagenomes Reveals Hidden Associations with Chronic Diseases.</title>
        <authorList>
            <person name="Tisza M.J."/>
            <person name="Buck C.B."/>
        </authorList>
    </citation>
    <scope>NUCLEOTIDE SEQUENCE</scope>
    <source>
        <strain evidence="2">Ctm8l1</strain>
    </source>
</reference>
<dbReference type="Gene3D" id="1.10.150.260">
    <property type="entry name" value="YozE SAM-like"/>
    <property type="match status" value="1"/>
</dbReference>
<feature type="domain" description="YozE SAM-like" evidence="1">
    <location>
        <begin position="3"/>
        <end position="71"/>
    </location>
</feature>
<dbReference type="Pfam" id="PF06855">
    <property type="entry name" value="YozE_SAM_like"/>
    <property type="match status" value="1"/>
</dbReference>
<name>A0A8S5T368_9CAUD</name>